<dbReference type="InterPro" id="IPR018253">
    <property type="entry name" value="DnaJ_domain_CS"/>
</dbReference>
<dbReference type="PROSITE" id="PS50076">
    <property type="entry name" value="DNAJ_2"/>
    <property type="match status" value="1"/>
</dbReference>
<proteinExistence type="predicted"/>
<dbReference type="PROSITE" id="PS00636">
    <property type="entry name" value="DNAJ_1"/>
    <property type="match status" value="1"/>
</dbReference>
<organism evidence="3 4">
    <name type="scientific">Seminavis robusta</name>
    <dbReference type="NCBI Taxonomy" id="568900"/>
    <lineage>
        <taxon>Eukaryota</taxon>
        <taxon>Sar</taxon>
        <taxon>Stramenopiles</taxon>
        <taxon>Ochrophyta</taxon>
        <taxon>Bacillariophyta</taxon>
        <taxon>Bacillariophyceae</taxon>
        <taxon>Bacillariophycidae</taxon>
        <taxon>Naviculales</taxon>
        <taxon>Naviculaceae</taxon>
        <taxon>Seminavis</taxon>
    </lineage>
</organism>
<dbReference type="SUPFAM" id="SSF46565">
    <property type="entry name" value="Chaperone J-domain"/>
    <property type="match status" value="1"/>
</dbReference>
<dbReference type="Proteomes" id="UP001153069">
    <property type="component" value="Unassembled WGS sequence"/>
</dbReference>
<dbReference type="InterPro" id="IPR036869">
    <property type="entry name" value="J_dom_sf"/>
</dbReference>
<evidence type="ECO:0000259" key="2">
    <source>
        <dbReference type="PROSITE" id="PS50076"/>
    </source>
</evidence>
<dbReference type="EMBL" id="CAICTM010000026">
    <property type="protein sequence ID" value="CAB9497853.1"/>
    <property type="molecule type" value="Genomic_DNA"/>
</dbReference>
<dbReference type="InterPro" id="IPR001623">
    <property type="entry name" value="DnaJ_domain"/>
</dbReference>
<gene>
    <name evidence="3" type="ORF">SEMRO_26_G017970.1</name>
</gene>
<name>A0A9N8D7J0_9STRA</name>
<evidence type="ECO:0000313" key="4">
    <source>
        <dbReference type="Proteomes" id="UP001153069"/>
    </source>
</evidence>
<evidence type="ECO:0000256" key="1">
    <source>
        <dbReference type="SAM" id="MobiDB-lite"/>
    </source>
</evidence>
<evidence type="ECO:0000313" key="3">
    <source>
        <dbReference type="EMBL" id="CAB9497853.1"/>
    </source>
</evidence>
<dbReference type="OrthoDB" id="43952at2759"/>
<dbReference type="PANTHER" id="PTHR24074">
    <property type="entry name" value="CO-CHAPERONE PROTEIN DJLA"/>
    <property type="match status" value="1"/>
</dbReference>
<dbReference type="SMART" id="SM00271">
    <property type="entry name" value="DnaJ"/>
    <property type="match status" value="1"/>
</dbReference>
<accession>A0A9N8D7J0</accession>
<protein>
    <submittedName>
        <fullName evidence="3">Homolog subfamily B member 11</fullName>
    </submittedName>
</protein>
<feature type="domain" description="J" evidence="2">
    <location>
        <begin position="4"/>
        <end position="76"/>
    </location>
</feature>
<feature type="compositionally biased region" description="Low complexity" evidence="1">
    <location>
        <begin position="103"/>
        <end position="116"/>
    </location>
</feature>
<dbReference type="AlphaFoldDB" id="A0A9N8D7J0"/>
<feature type="region of interest" description="Disordered" evidence="1">
    <location>
        <begin position="87"/>
        <end position="127"/>
    </location>
</feature>
<reference evidence="3" key="1">
    <citation type="submission" date="2020-06" db="EMBL/GenBank/DDBJ databases">
        <authorList>
            <consortium name="Plant Systems Biology data submission"/>
        </authorList>
    </citation>
    <scope>NUCLEOTIDE SEQUENCE</scope>
    <source>
        <strain evidence="3">D6</strain>
    </source>
</reference>
<dbReference type="Pfam" id="PF00226">
    <property type="entry name" value="DnaJ"/>
    <property type="match status" value="1"/>
</dbReference>
<dbReference type="InterPro" id="IPR050817">
    <property type="entry name" value="DjlA_DnaK_co-chaperone"/>
</dbReference>
<dbReference type="Gene3D" id="1.10.287.110">
    <property type="entry name" value="DnaJ domain"/>
    <property type="match status" value="1"/>
</dbReference>
<sequence>MVPDPYKALGLAHDATQKEIKCAYRKLALSLHPDRLTRQNATETEMDRATAEFAKVSAAYSLLTDLARKREYDHIYKYGGYDDDEVDNILGQGGNLNRGTKRQQQQQGSSSSFASSPDPCDPQMKKSARGIGYRCTDHFAYILSQGRRASTSVAGIEIPARLHMSRPPSGTGGFRLSFSSGQFTTTPNGAKKYTSKTTQFVAGKKFTRVETTVVHPDGRKEILIEGDDYVERRTTPPTRTIPGNVTQKHGADGDLPWYMEAWHGIKDKLSACYSPCIPVQ</sequence>
<keyword evidence="4" id="KW-1185">Reference proteome</keyword>
<dbReference type="PRINTS" id="PR00625">
    <property type="entry name" value="JDOMAIN"/>
</dbReference>
<comment type="caution">
    <text evidence="3">The sequence shown here is derived from an EMBL/GenBank/DDBJ whole genome shotgun (WGS) entry which is preliminary data.</text>
</comment>
<dbReference type="CDD" id="cd06257">
    <property type="entry name" value="DnaJ"/>
    <property type="match status" value="1"/>
</dbReference>